<reference evidence="2 3" key="1">
    <citation type="submission" date="2017-06" db="EMBL/GenBank/DDBJ databases">
        <title>Ant-infecting Ophiocordyceps genomes reveal a high diversity of potential behavioral manipulation genes and a possible major role for enterotoxins.</title>
        <authorList>
            <person name="De Bekker C."/>
            <person name="Evans H.C."/>
            <person name="Brachmann A."/>
            <person name="Hughes D.P."/>
        </authorList>
    </citation>
    <scope>NUCLEOTIDE SEQUENCE [LARGE SCALE GENOMIC DNA]</scope>
    <source>
        <strain evidence="2 3">1348a</strain>
    </source>
</reference>
<feature type="transmembrane region" description="Helical" evidence="1">
    <location>
        <begin position="124"/>
        <end position="143"/>
    </location>
</feature>
<sequence>MKKLVLGKNGSYRVIPRAWPWRDNRLTGWLMPVELVILVPILVIFGISQPDLYRTAMWRIGFDNQLNSNPNMILYAYANHRPLPHIPLIWSSTLTNLNVAISIISLFFLLAKLIAFIMRVWYPAIAVVANVALIALYTVSIYGQIGPDHADSRYPAPAAWYLRRGCSMAEPYGKFKACKIAQASLAITLLMLIVYLVNLGIALHAMWPNKENDVNADDDENSIISDAKDGNNWELQGVRSPAASAMPFTPRTQAFYTLDRQLPLRQHA</sequence>
<dbReference type="Proteomes" id="UP000224854">
    <property type="component" value="Unassembled WGS sequence"/>
</dbReference>
<proteinExistence type="predicted"/>
<accession>A0A2C5YUL1</accession>
<comment type="caution">
    <text evidence="2">The sequence shown here is derived from an EMBL/GenBank/DDBJ whole genome shotgun (WGS) entry which is preliminary data.</text>
</comment>
<gene>
    <name evidence="2" type="ORF">CDD82_5600</name>
</gene>
<organism evidence="2 3">
    <name type="scientific">Ophiocordyceps australis</name>
    <dbReference type="NCBI Taxonomy" id="1399860"/>
    <lineage>
        <taxon>Eukaryota</taxon>
        <taxon>Fungi</taxon>
        <taxon>Dikarya</taxon>
        <taxon>Ascomycota</taxon>
        <taxon>Pezizomycotina</taxon>
        <taxon>Sordariomycetes</taxon>
        <taxon>Hypocreomycetidae</taxon>
        <taxon>Hypocreales</taxon>
        <taxon>Ophiocordycipitaceae</taxon>
        <taxon>Ophiocordyceps</taxon>
    </lineage>
</organism>
<evidence type="ECO:0000313" key="2">
    <source>
        <dbReference type="EMBL" id="PHH73225.1"/>
    </source>
</evidence>
<evidence type="ECO:0000256" key="1">
    <source>
        <dbReference type="SAM" id="Phobius"/>
    </source>
</evidence>
<name>A0A2C5YUL1_9HYPO</name>
<dbReference type="EMBL" id="NJEU01000521">
    <property type="protein sequence ID" value="PHH73225.1"/>
    <property type="molecule type" value="Genomic_DNA"/>
</dbReference>
<feature type="transmembrane region" description="Helical" evidence="1">
    <location>
        <begin position="97"/>
        <end position="118"/>
    </location>
</feature>
<feature type="transmembrane region" description="Helical" evidence="1">
    <location>
        <begin position="183"/>
        <end position="207"/>
    </location>
</feature>
<protein>
    <submittedName>
        <fullName evidence="2">Uncharacterized protein</fullName>
    </submittedName>
</protein>
<keyword evidence="3" id="KW-1185">Reference proteome</keyword>
<evidence type="ECO:0000313" key="3">
    <source>
        <dbReference type="Proteomes" id="UP000224854"/>
    </source>
</evidence>
<keyword evidence="1" id="KW-0472">Membrane</keyword>
<dbReference type="AlphaFoldDB" id="A0A2C5YUL1"/>
<keyword evidence="1" id="KW-1133">Transmembrane helix</keyword>
<dbReference type="OrthoDB" id="5352400at2759"/>
<feature type="transmembrane region" description="Helical" evidence="1">
    <location>
        <begin position="29"/>
        <end position="47"/>
    </location>
</feature>
<keyword evidence="1" id="KW-0812">Transmembrane</keyword>